<dbReference type="SUPFAM" id="SSF56672">
    <property type="entry name" value="DNA/RNA polymerases"/>
    <property type="match status" value="1"/>
</dbReference>
<dbReference type="Pfam" id="PF00078">
    <property type="entry name" value="RVT_1"/>
    <property type="match status" value="1"/>
</dbReference>
<dbReference type="InterPro" id="IPR043128">
    <property type="entry name" value="Rev_trsase/Diguanyl_cyclase"/>
</dbReference>
<dbReference type="InterPro" id="IPR000477">
    <property type="entry name" value="RT_dom"/>
</dbReference>
<proteinExistence type="predicted"/>
<dbReference type="AlphaFoldDB" id="A5AWZ5"/>
<protein>
    <recommendedName>
        <fullName evidence="1">Integrase catalytic domain-containing protein</fullName>
    </recommendedName>
</protein>
<dbReference type="GO" id="GO:0015074">
    <property type="term" value="P:DNA integration"/>
    <property type="evidence" value="ECO:0007669"/>
    <property type="project" value="InterPro"/>
</dbReference>
<dbReference type="Pfam" id="PF17919">
    <property type="entry name" value="RT_RNaseH_2"/>
    <property type="match status" value="1"/>
</dbReference>
<gene>
    <name evidence="2" type="ORF">VITISV_012832</name>
</gene>
<reference evidence="2" key="1">
    <citation type="journal article" date="2007" name="PLoS ONE">
        <title>The first genome sequence of an elite grapevine cultivar (Pinot noir Vitis vinifera L.): coping with a highly heterozygous genome.</title>
        <authorList>
            <person name="Velasco R."/>
            <person name="Zharkikh A."/>
            <person name="Troggio M."/>
            <person name="Cartwright D.A."/>
            <person name="Cestaro A."/>
            <person name="Pruss D."/>
            <person name="Pindo M."/>
            <person name="FitzGerald L.M."/>
            <person name="Vezzulli S."/>
            <person name="Reid J."/>
            <person name="Malacarne G."/>
            <person name="Iliev D."/>
            <person name="Coppola G."/>
            <person name="Wardell B."/>
            <person name="Micheletti D."/>
            <person name="Macalma T."/>
            <person name="Facci M."/>
            <person name="Mitchell J.T."/>
            <person name="Perazzolli M."/>
            <person name="Eldredge G."/>
            <person name="Gatto P."/>
            <person name="Oyzerski R."/>
            <person name="Moretto M."/>
            <person name="Gutin N."/>
            <person name="Stefanini M."/>
            <person name="Chen Y."/>
            <person name="Segala C."/>
            <person name="Davenport C."/>
            <person name="Dematte L."/>
            <person name="Mraz A."/>
            <person name="Battilana J."/>
            <person name="Stormo K."/>
            <person name="Costa F."/>
            <person name="Tao Q."/>
            <person name="Si-Ammour A."/>
            <person name="Harkins T."/>
            <person name="Lackey A."/>
            <person name="Perbost C."/>
            <person name="Taillon B."/>
            <person name="Stella A."/>
            <person name="Solovyev V."/>
            <person name="Fawcett J.A."/>
            <person name="Sterck L."/>
            <person name="Vandepoele K."/>
            <person name="Grando S.M."/>
            <person name="Toppo S."/>
            <person name="Moser C."/>
            <person name="Lanchbury J."/>
            <person name="Bogden R."/>
            <person name="Skolnick M."/>
            <person name="Sgaramella V."/>
            <person name="Bhatnagar S.K."/>
            <person name="Fontana P."/>
            <person name="Gutin A."/>
            <person name="Van de Peer Y."/>
            <person name="Salamini F."/>
            <person name="Viola R."/>
        </authorList>
    </citation>
    <scope>NUCLEOTIDE SEQUENCE</scope>
</reference>
<dbReference type="GO" id="GO:0003676">
    <property type="term" value="F:nucleic acid binding"/>
    <property type="evidence" value="ECO:0007669"/>
    <property type="project" value="InterPro"/>
</dbReference>
<dbReference type="InterPro" id="IPR012337">
    <property type="entry name" value="RNaseH-like_sf"/>
</dbReference>
<dbReference type="Gene3D" id="3.10.10.10">
    <property type="entry name" value="HIV Type 1 Reverse Transcriptase, subunit A, domain 1"/>
    <property type="match status" value="2"/>
</dbReference>
<dbReference type="InterPro" id="IPR043502">
    <property type="entry name" value="DNA/RNA_pol_sf"/>
</dbReference>
<dbReference type="PROSITE" id="PS50994">
    <property type="entry name" value="INTEGRASE"/>
    <property type="match status" value="1"/>
</dbReference>
<dbReference type="InterPro" id="IPR001584">
    <property type="entry name" value="Integrase_cat-core"/>
</dbReference>
<dbReference type="Pfam" id="PF00665">
    <property type="entry name" value="rve"/>
    <property type="match status" value="1"/>
</dbReference>
<dbReference type="PANTHER" id="PTHR48475">
    <property type="entry name" value="RIBONUCLEASE H"/>
    <property type="match status" value="1"/>
</dbReference>
<dbReference type="PANTHER" id="PTHR48475:SF2">
    <property type="entry name" value="RIBONUCLEASE H"/>
    <property type="match status" value="1"/>
</dbReference>
<dbReference type="SUPFAM" id="SSF53098">
    <property type="entry name" value="Ribonuclease H-like"/>
    <property type="match status" value="2"/>
</dbReference>
<accession>A5AWZ5</accession>
<dbReference type="Gene3D" id="3.30.70.270">
    <property type="match status" value="2"/>
</dbReference>
<dbReference type="InterPro" id="IPR041577">
    <property type="entry name" value="RT_RNaseH_2"/>
</dbReference>
<feature type="domain" description="Integrase catalytic" evidence="1">
    <location>
        <begin position="469"/>
        <end position="625"/>
    </location>
</feature>
<evidence type="ECO:0000259" key="1">
    <source>
        <dbReference type="PROSITE" id="PS50994"/>
    </source>
</evidence>
<name>A5AWZ5_VITVI</name>
<dbReference type="InterPro" id="IPR036397">
    <property type="entry name" value="RNaseH_sf"/>
</dbReference>
<dbReference type="Gene3D" id="3.30.420.10">
    <property type="entry name" value="Ribonuclease H-like superfamily/Ribonuclease H"/>
    <property type="match status" value="2"/>
</dbReference>
<sequence>MTRIHPSVASHQLNILPSSRTVRQKLRRFHPDREVEYPDWLANVVVVPKKEGKWRVCVDYTNLNNACPKDSFPLPRIDQIVDSTIPMAPADEEKTIFITPHGLYCYKVMPFGLKNADATYQRLTTKIFRPLVGRTVEVYIDDIVVKRKTREDHTHHLKADATGWTDDCQSTLKKIKHYLTQPPILSSPQPGERLYVYLAVSDWAVNVVLVCCPTHKEQKPVYYVSRAMADSETRYSKIEQTALALRSATQKLRPYFQAHPIVILIDQPLQLSEYEIEYRSKLSMKGQVMAYFVVESPQQPTRDGESDKTEWWTLRQAIRLGFPASNNEAKYETILFGLDLALTLSVSKLKIYNDSQLVTIEKIPWADNVRADALARIIASLPIKEAILLPIYVQANPFITKVPVCNAIEESQEWIDAARFALIGECLYKRSFTGPYLRCLDHSEAQYVLAELHEGVCSNHPRGRSLAHRAHSQGYYWPTMKKDATTYKKFLLVATDYFSKWVEVEAYVNIKDKDVMKFIWKNIICRFRIPQAIIADNGPQFDSIAFRNFCSELKIQNLYSTPRYPQSNGQVEATNKTLLSALKKRLDQAKGKRPNGNTHFALAYGMDVVIPTEIGLPTTRTAIRGQKNENLELKRNLDWADEVRENASIRMAVYQQRVAAHYNHKVRSRVFKVGTLVLKKVFENIVEKGAGKFQANWESPYIVF</sequence>
<dbReference type="CDD" id="cd01647">
    <property type="entry name" value="RT_LTR"/>
    <property type="match status" value="1"/>
</dbReference>
<evidence type="ECO:0000313" key="2">
    <source>
        <dbReference type="EMBL" id="CAN64987.1"/>
    </source>
</evidence>
<dbReference type="EMBL" id="AM438707">
    <property type="protein sequence ID" value="CAN64987.1"/>
    <property type="molecule type" value="Genomic_DNA"/>
</dbReference>
<organism evidence="2">
    <name type="scientific">Vitis vinifera</name>
    <name type="common">Grape</name>
    <dbReference type="NCBI Taxonomy" id="29760"/>
    <lineage>
        <taxon>Eukaryota</taxon>
        <taxon>Viridiplantae</taxon>
        <taxon>Streptophyta</taxon>
        <taxon>Embryophyta</taxon>
        <taxon>Tracheophyta</taxon>
        <taxon>Spermatophyta</taxon>
        <taxon>Magnoliopsida</taxon>
        <taxon>eudicotyledons</taxon>
        <taxon>Gunneridae</taxon>
        <taxon>Pentapetalae</taxon>
        <taxon>rosids</taxon>
        <taxon>Vitales</taxon>
        <taxon>Vitaceae</taxon>
        <taxon>Viteae</taxon>
        <taxon>Vitis</taxon>
    </lineage>
</organism>